<accession>A0A7Z2ZP21</accession>
<dbReference type="InterPro" id="IPR013525">
    <property type="entry name" value="ABC2_TM"/>
</dbReference>
<dbReference type="GO" id="GO:0016020">
    <property type="term" value="C:membrane"/>
    <property type="evidence" value="ECO:0007669"/>
    <property type="project" value="UniProtKB-SubCell"/>
</dbReference>
<evidence type="ECO:0000313" key="7">
    <source>
        <dbReference type="EMBL" id="QJD86420.1"/>
    </source>
</evidence>
<dbReference type="Proteomes" id="UP000502248">
    <property type="component" value="Chromosome"/>
</dbReference>
<evidence type="ECO:0000259" key="6">
    <source>
        <dbReference type="Pfam" id="PF12698"/>
    </source>
</evidence>
<dbReference type="KEGG" id="cheb:HH215_26815"/>
<comment type="subcellular location">
    <subcellularLocation>
        <location evidence="1">Membrane</location>
        <topology evidence="1">Multi-pass membrane protein</topology>
    </subcellularLocation>
</comment>
<feature type="transmembrane region" description="Helical" evidence="5">
    <location>
        <begin position="153"/>
        <end position="174"/>
    </location>
</feature>
<feature type="domain" description="ABC-2 type transporter transmembrane" evidence="6">
    <location>
        <begin position="49"/>
        <end position="226"/>
    </location>
</feature>
<feature type="transmembrane region" description="Helical" evidence="5">
    <location>
        <begin position="124"/>
        <end position="146"/>
    </location>
</feature>
<keyword evidence="2 5" id="KW-0812">Transmembrane</keyword>
<evidence type="ECO:0000256" key="3">
    <source>
        <dbReference type="ARBA" id="ARBA00022989"/>
    </source>
</evidence>
<name>A0A7Z2ZP21_9BACL</name>
<evidence type="ECO:0000313" key="8">
    <source>
        <dbReference type="Proteomes" id="UP000502248"/>
    </source>
</evidence>
<reference evidence="7 8" key="1">
    <citation type="submission" date="2020-04" db="EMBL/GenBank/DDBJ databases">
        <title>Genome sequencing of novel species.</title>
        <authorList>
            <person name="Heo J."/>
            <person name="Kim S.-J."/>
            <person name="Kim J.-S."/>
            <person name="Hong S.-B."/>
            <person name="Kwon S.-W."/>
        </authorList>
    </citation>
    <scope>NUCLEOTIDE SEQUENCE [LARGE SCALE GENOMIC DNA]</scope>
    <source>
        <strain evidence="7 8">MFER-1</strain>
    </source>
</reference>
<protein>
    <submittedName>
        <fullName evidence="7">ABC transporter permease</fullName>
    </submittedName>
</protein>
<feature type="transmembrane region" description="Helical" evidence="5">
    <location>
        <begin position="51"/>
        <end position="71"/>
    </location>
</feature>
<gene>
    <name evidence="7" type="ORF">HH215_26815</name>
</gene>
<feature type="transmembrane region" description="Helical" evidence="5">
    <location>
        <begin position="21"/>
        <end position="39"/>
    </location>
</feature>
<feature type="transmembrane region" description="Helical" evidence="5">
    <location>
        <begin position="92"/>
        <end position="112"/>
    </location>
</feature>
<proteinExistence type="predicted"/>
<keyword evidence="8" id="KW-1185">Reference proteome</keyword>
<evidence type="ECO:0000256" key="4">
    <source>
        <dbReference type="ARBA" id="ARBA00023136"/>
    </source>
</evidence>
<dbReference type="PANTHER" id="PTHR43471:SF1">
    <property type="entry name" value="ABC TRANSPORTER PERMEASE PROTEIN NOSY-RELATED"/>
    <property type="match status" value="1"/>
</dbReference>
<dbReference type="PANTHER" id="PTHR43471">
    <property type="entry name" value="ABC TRANSPORTER PERMEASE"/>
    <property type="match status" value="1"/>
</dbReference>
<sequence>MTFSMKRVLAILKKDYKDISRNLYITTTLILPPVMALLVNRTEGAGIDMYYMLISMALVLVGAYIQASLIAEEKEKNTLRGLMLSPASTFEIFAGKSLLSLLGTIAIVTLTIKLTDYRPQNIPIIIVALLLSAIFYLGIGTLIGLFTKSVIEASVVILPVVFLFSFGSFITTLIEKYAFLSFAEYLPNLQLVELAKRVENGDGISEVAVHLGVLLIWAIAIHLVAVLVYKKRMVDD</sequence>
<evidence type="ECO:0000256" key="5">
    <source>
        <dbReference type="SAM" id="Phobius"/>
    </source>
</evidence>
<dbReference type="EMBL" id="CP051680">
    <property type="protein sequence ID" value="QJD86420.1"/>
    <property type="molecule type" value="Genomic_DNA"/>
</dbReference>
<feature type="transmembrane region" description="Helical" evidence="5">
    <location>
        <begin position="207"/>
        <end position="229"/>
    </location>
</feature>
<organism evidence="7 8">
    <name type="scientific">Cohnella herbarum</name>
    <dbReference type="NCBI Taxonomy" id="2728023"/>
    <lineage>
        <taxon>Bacteria</taxon>
        <taxon>Bacillati</taxon>
        <taxon>Bacillota</taxon>
        <taxon>Bacilli</taxon>
        <taxon>Bacillales</taxon>
        <taxon>Paenibacillaceae</taxon>
        <taxon>Cohnella</taxon>
    </lineage>
</organism>
<dbReference type="AlphaFoldDB" id="A0A7Z2ZP21"/>
<dbReference type="RefSeq" id="WP_169282669.1">
    <property type="nucleotide sequence ID" value="NZ_CP051680.1"/>
</dbReference>
<evidence type="ECO:0000256" key="1">
    <source>
        <dbReference type="ARBA" id="ARBA00004141"/>
    </source>
</evidence>
<dbReference type="Pfam" id="PF12698">
    <property type="entry name" value="ABC2_membrane_3"/>
    <property type="match status" value="1"/>
</dbReference>
<evidence type="ECO:0000256" key="2">
    <source>
        <dbReference type="ARBA" id="ARBA00022692"/>
    </source>
</evidence>
<dbReference type="GO" id="GO:0140359">
    <property type="term" value="F:ABC-type transporter activity"/>
    <property type="evidence" value="ECO:0007669"/>
    <property type="project" value="InterPro"/>
</dbReference>
<keyword evidence="4 5" id="KW-0472">Membrane</keyword>
<keyword evidence="3 5" id="KW-1133">Transmembrane helix</keyword>